<name>A0A151RFY2_CAJCA</name>
<dbReference type="Gramene" id="C.cajan_35904.t">
    <property type="protein sequence ID" value="C.cajan_35904.t.cds1"/>
    <property type="gene ID" value="C.cajan_35904"/>
</dbReference>
<evidence type="ECO:0000313" key="1">
    <source>
        <dbReference type="EMBL" id="KYP41397.1"/>
    </source>
</evidence>
<gene>
    <name evidence="1" type="ORF">KK1_037231</name>
</gene>
<sequence length="89" mass="10386">MYVQVSTRPDITFVVEVLGRYLSNPGMQHWKVVKRAMYYLKRTKGYMLTYHKFDSLEIIRYSDSDFAGCQDSKHSTSGYIFMLARGTIS</sequence>
<organism evidence="1 2">
    <name type="scientific">Cajanus cajan</name>
    <name type="common">Pigeon pea</name>
    <name type="synonym">Cajanus indicus</name>
    <dbReference type="NCBI Taxonomy" id="3821"/>
    <lineage>
        <taxon>Eukaryota</taxon>
        <taxon>Viridiplantae</taxon>
        <taxon>Streptophyta</taxon>
        <taxon>Embryophyta</taxon>
        <taxon>Tracheophyta</taxon>
        <taxon>Spermatophyta</taxon>
        <taxon>Magnoliopsida</taxon>
        <taxon>eudicotyledons</taxon>
        <taxon>Gunneridae</taxon>
        <taxon>Pentapetalae</taxon>
        <taxon>rosids</taxon>
        <taxon>fabids</taxon>
        <taxon>Fabales</taxon>
        <taxon>Fabaceae</taxon>
        <taxon>Papilionoideae</taxon>
        <taxon>50 kb inversion clade</taxon>
        <taxon>NPAAA clade</taxon>
        <taxon>indigoferoid/millettioid clade</taxon>
        <taxon>Phaseoleae</taxon>
        <taxon>Cajanus</taxon>
    </lineage>
</organism>
<dbReference type="STRING" id="3821.A0A151RFY2"/>
<keyword evidence="2" id="KW-1185">Reference proteome</keyword>
<accession>A0A151RFY2</accession>
<dbReference type="EMBL" id="KQ483775">
    <property type="protein sequence ID" value="KYP41397.1"/>
    <property type="molecule type" value="Genomic_DNA"/>
</dbReference>
<protein>
    <submittedName>
        <fullName evidence="1">Retrovirus-related Pol polyprotein from transposon TNT 1-94</fullName>
    </submittedName>
</protein>
<evidence type="ECO:0000313" key="2">
    <source>
        <dbReference type="Proteomes" id="UP000075243"/>
    </source>
</evidence>
<dbReference type="Proteomes" id="UP000075243">
    <property type="component" value="Unassembled WGS sequence"/>
</dbReference>
<reference evidence="1" key="1">
    <citation type="journal article" date="2012" name="Nat. Biotechnol.">
        <title>Draft genome sequence of pigeonpea (Cajanus cajan), an orphan legume crop of resource-poor farmers.</title>
        <authorList>
            <person name="Varshney R.K."/>
            <person name="Chen W."/>
            <person name="Li Y."/>
            <person name="Bharti A.K."/>
            <person name="Saxena R.K."/>
            <person name="Schlueter J.A."/>
            <person name="Donoghue M.T."/>
            <person name="Azam S."/>
            <person name="Fan G."/>
            <person name="Whaley A.M."/>
            <person name="Farmer A.D."/>
            <person name="Sheridan J."/>
            <person name="Iwata A."/>
            <person name="Tuteja R."/>
            <person name="Penmetsa R.V."/>
            <person name="Wu W."/>
            <person name="Upadhyaya H.D."/>
            <person name="Yang S.P."/>
            <person name="Shah T."/>
            <person name="Saxena K.B."/>
            <person name="Michael T."/>
            <person name="McCombie W.R."/>
            <person name="Yang B."/>
            <person name="Zhang G."/>
            <person name="Yang H."/>
            <person name="Wang J."/>
            <person name="Spillane C."/>
            <person name="Cook D.R."/>
            <person name="May G.D."/>
            <person name="Xu X."/>
            <person name="Jackson S.A."/>
        </authorList>
    </citation>
    <scope>NUCLEOTIDE SEQUENCE [LARGE SCALE GENOMIC DNA]</scope>
</reference>
<dbReference type="PANTHER" id="PTHR11439:SF467">
    <property type="entry name" value="INTEGRASE CATALYTIC DOMAIN-CONTAINING PROTEIN"/>
    <property type="match status" value="1"/>
</dbReference>
<dbReference type="PANTHER" id="PTHR11439">
    <property type="entry name" value="GAG-POL-RELATED RETROTRANSPOSON"/>
    <property type="match status" value="1"/>
</dbReference>
<dbReference type="AlphaFoldDB" id="A0A151RFY2"/>
<proteinExistence type="predicted"/>